<dbReference type="HOGENOM" id="CLU_2481636_0_0_11"/>
<dbReference type="AlphaFoldDB" id="D0WJ26"/>
<gene>
    <name evidence="1" type="ORF">HMPREF0762_01851</name>
</gene>
<evidence type="ECO:0000313" key="1">
    <source>
        <dbReference type="EMBL" id="EEZ60374.1"/>
    </source>
</evidence>
<evidence type="ECO:0000313" key="2">
    <source>
        <dbReference type="Proteomes" id="UP000006001"/>
    </source>
</evidence>
<organism evidence="1 2">
    <name type="scientific">Slackia exigua (strain ATCC 700122 / DSM 15923 / CIP 105133 / JCM 11022 / KCTC 5966 / S-7)</name>
    <dbReference type="NCBI Taxonomy" id="649764"/>
    <lineage>
        <taxon>Bacteria</taxon>
        <taxon>Bacillati</taxon>
        <taxon>Actinomycetota</taxon>
        <taxon>Coriobacteriia</taxon>
        <taxon>Eggerthellales</taxon>
        <taxon>Eggerthellaceae</taxon>
        <taxon>Slackia</taxon>
    </lineage>
</organism>
<accession>D0WJ26</accession>
<dbReference type="STRING" id="649764.HMPREF0762_01851"/>
<sequence length="87" mass="10014">MRRMNAIIRAFDIKVGCPDVFMGAFLQDSPHNPSHIPPKRRAHCGRLRLESSPHLERAFASQAKACRSDTRSLVLGIRRHILRRRKT</sequence>
<proteinExistence type="predicted"/>
<dbReference type="EMBL" id="ACUX02000019">
    <property type="protein sequence ID" value="EEZ60374.1"/>
    <property type="molecule type" value="Genomic_DNA"/>
</dbReference>
<protein>
    <submittedName>
        <fullName evidence="1">Uncharacterized protein</fullName>
    </submittedName>
</protein>
<dbReference type="Proteomes" id="UP000006001">
    <property type="component" value="Unassembled WGS sequence"/>
</dbReference>
<keyword evidence="2" id="KW-1185">Reference proteome</keyword>
<reference evidence="1" key="1">
    <citation type="submission" date="2009-10" db="EMBL/GenBank/DDBJ databases">
        <authorList>
            <person name="Weinstock G."/>
            <person name="Sodergren E."/>
            <person name="Clifton S."/>
            <person name="Fulton L."/>
            <person name="Fulton B."/>
            <person name="Courtney L."/>
            <person name="Fronick C."/>
            <person name="Harrison M."/>
            <person name="Strong C."/>
            <person name="Farmer C."/>
            <person name="Delahaunty K."/>
            <person name="Markovic C."/>
            <person name="Hall O."/>
            <person name="Minx P."/>
            <person name="Tomlinson C."/>
            <person name="Mitreva M."/>
            <person name="Nelson J."/>
            <person name="Hou S."/>
            <person name="Wollam A."/>
            <person name="Pepin K.H."/>
            <person name="Johnson M."/>
            <person name="Bhonagiri V."/>
            <person name="Nash W.E."/>
            <person name="Warren W."/>
            <person name="Chinwalla A."/>
            <person name="Mardis E.R."/>
            <person name="Wilson R.K."/>
        </authorList>
    </citation>
    <scope>NUCLEOTIDE SEQUENCE [LARGE SCALE GENOMIC DNA]</scope>
    <source>
        <strain evidence="1">ATCC 700122</strain>
    </source>
</reference>
<comment type="caution">
    <text evidence="1">The sequence shown here is derived from an EMBL/GenBank/DDBJ whole genome shotgun (WGS) entry which is preliminary data.</text>
</comment>
<name>D0WJ26_SLAES</name>